<organism evidence="1 2">
    <name type="scientific">Candidatus Ornithomonoglobus merdipullorum</name>
    <dbReference type="NCBI Taxonomy" id="2840895"/>
    <lineage>
        <taxon>Bacteria</taxon>
        <taxon>Bacillati</taxon>
        <taxon>Bacillota</taxon>
        <taxon>Clostridia</taxon>
        <taxon>Candidatus Ornithomonoglobus</taxon>
    </lineage>
</organism>
<sequence>MDFLINKHLFAAYCGLISSGYSLTDLSDIDIRALYNRIQKITFDSEISTYFSFAKTNTIEVNPYYPRGSDLSAACFFLENDINEYMDFLRFCNSSSANDEEFIKWIKNLKKPLKAIENHAEFGSLFAAYEQIINNRFADINRQLRNFKNKIKDFYGFDVQFVFVPNLLQSKYLTDFVFKNNTLYIISNSFSQTAAAHEYFHIVLNGKKNLLGKLMKQIDIDNFVDTDAMIRFGYMQDESVNSKINAIEDCIIRAMCGVLTEDTEAYCKMNIECGFIGVPAMVEKIKETDLSCLDIDKIISNMAEIH</sequence>
<evidence type="ECO:0000313" key="1">
    <source>
        <dbReference type="EMBL" id="HIU57446.1"/>
    </source>
</evidence>
<reference evidence="1" key="2">
    <citation type="journal article" date="2021" name="PeerJ">
        <title>Extensive microbial diversity within the chicken gut microbiome revealed by metagenomics and culture.</title>
        <authorList>
            <person name="Gilroy R."/>
            <person name="Ravi A."/>
            <person name="Getino M."/>
            <person name="Pursley I."/>
            <person name="Horton D.L."/>
            <person name="Alikhan N.F."/>
            <person name="Baker D."/>
            <person name="Gharbi K."/>
            <person name="Hall N."/>
            <person name="Watson M."/>
            <person name="Adriaenssens E.M."/>
            <person name="Foster-Nyarko E."/>
            <person name="Jarju S."/>
            <person name="Secka A."/>
            <person name="Antonio M."/>
            <person name="Oren A."/>
            <person name="Chaudhuri R.R."/>
            <person name="La Ragione R."/>
            <person name="Hildebrand F."/>
            <person name="Pallen M.J."/>
        </authorList>
    </citation>
    <scope>NUCLEOTIDE SEQUENCE</scope>
    <source>
        <strain evidence="1">USAMLcec3-3695</strain>
    </source>
</reference>
<comment type="caution">
    <text evidence="1">The sequence shown here is derived from an EMBL/GenBank/DDBJ whole genome shotgun (WGS) entry which is preliminary data.</text>
</comment>
<reference evidence="1" key="1">
    <citation type="submission" date="2020-10" db="EMBL/GenBank/DDBJ databases">
        <authorList>
            <person name="Gilroy R."/>
        </authorList>
    </citation>
    <scope>NUCLEOTIDE SEQUENCE</scope>
    <source>
        <strain evidence="1">USAMLcec3-3695</strain>
    </source>
</reference>
<dbReference type="Proteomes" id="UP000824109">
    <property type="component" value="Unassembled WGS sequence"/>
</dbReference>
<protein>
    <submittedName>
        <fullName evidence="1">Uncharacterized protein</fullName>
    </submittedName>
</protein>
<dbReference type="AlphaFoldDB" id="A0A9D1MC01"/>
<name>A0A9D1MC01_9FIRM</name>
<dbReference type="EMBL" id="DVNB01000069">
    <property type="protein sequence ID" value="HIU57446.1"/>
    <property type="molecule type" value="Genomic_DNA"/>
</dbReference>
<evidence type="ECO:0000313" key="2">
    <source>
        <dbReference type="Proteomes" id="UP000824109"/>
    </source>
</evidence>
<gene>
    <name evidence="1" type="ORF">IAA61_06500</name>
</gene>
<accession>A0A9D1MC01</accession>
<proteinExistence type="predicted"/>